<evidence type="ECO:0000313" key="10">
    <source>
        <dbReference type="EMBL" id="KAJ1973825.1"/>
    </source>
</evidence>
<dbReference type="PANTHER" id="PTHR19302:SF27">
    <property type="entry name" value="GAMMA-TUBULIN COMPLEX COMPONENT 4"/>
    <property type="match status" value="1"/>
</dbReference>
<dbReference type="GO" id="GO:0000922">
    <property type="term" value="C:spindle pole"/>
    <property type="evidence" value="ECO:0007669"/>
    <property type="project" value="InterPro"/>
</dbReference>
<dbReference type="GO" id="GO:0031122">
    <property type="term" value="P:cytoplasmic microtubule organization"/>
    <property type="evidence" value="ECO:0007669"/>
    <property type="project" value="TreeGrafter"/>
</dbReference>
<feature type="region of interest" description="Disordered" evidence="7">
    <location>
        <begin position="780"/>
        <end position="806"/>
    </location>
</feature>
<dbReference type="Pfam" id="PF17681">
    <property type="entry name" value="GCP_N_terminal"/>
    <property type="match status" value="1"/>
</dbReference>
<dbReference type="GO" id="GO:0005874">
    <property type="term" value="C:microtubule"/>
    <property type="evidence" value="ECO:0007669"/>
    <property type="project" value="UniProtKB-KW"/>
</dbReference>
<dbReference type="EMBL" id="JANBQB010000751">
    <property type="protein sequence ID" value="KAJ1973825.1"/>
    <property type="molecule type" value="Genomic_DNA"/>
</dbReference>
<evidence type="ECO:0000256" key="2">
    <source>
        <dbReference type="ARBA" id="ARBA00010337"/>
    </source>
</evidence>
<dbReference type="InterPro" id="IPR041470">
    <property type="entry name" value="GCP_N"/>
</dbReference>
<evidence type="ECO:0000256" key="5">
    <source>
        <dbReference type="ARBA" id="ARBA00023212"/>
    </source>
</evidence>
<dbReference type="InterPro" id="IPR040457">
    <property type="entry name" value="GCP_C"/>
</dbReference>
<keyword evidence="5 6" id="KW-0206">Cytoskeleton</keyword>
<protein>
    <recommendedName>
        <fullName evidence="6">Spindle pole body component</fullName>
    </recommendedName>
</protein>
<feature type="domain" description="Gamma tubulin complex component C-terminal" evidence="8">
    <location>
        <begin position="392"/>
        <end position="860"/>
    </location>
</feature>
<organism evidence="10 11">
    <name type="scientific">Dimargaris verticillata</name>
    <dbReference type="NCBI Taxonomy" id="2761393"/>
    <lineage>
        <taxon>Eukaryota</taxon>
        <taxon>Fungi</taxon>
        <taxon>Fungi incertae sedis</taxon>
        <taxon>Zoopagomycota</taxon>
        <taxon>Kickxellomycotina</taxon>
        <taxon>Dimargaritomycetes</taxon>
        <taxon>Dimargaritales</taxon>
        <taxon>Dimargaritaceae</taxon>
        <taxon>Dimargaris</taxon>
    </lineage>
</organism>
<sequence length="868" mass="97435">MLHELLFALSGHPGEVFVKTTDTFQVSPHFPFLHPSERATLDDILQVANAYYEIRQFTDQPIPTDGKGTSSTSVEHHGPSTRADSLYLVALQRGLRHYVLQPYEQALVALEKQILSEELYVRSATPLSYIHSQVRPYDLLFTNTMRLIGRIRTSHQTSGIDNAVLTFDTDLPASPIRGARVLDALHSACRSGVPVVTATMKLLYDHCVHIFWRQALAWMGYGTLVDPNGEFFVVAVPSELDPSDRRLSNLQAFDASLVMDAATSPDAATRGSSDWLSALSNATTSYSPWQSAYRIDKTQLPHHLPRAMAQSIFFIGKVVSMFKRHNACPWGSLASTATFFTASPTSPLGQLQVLVNQRPCLDDEMIWLPVITRLREEVTRWLWHDLRIGQRLQQSLEAFRHYFLLGHGDLWSNFLTVIDRWGVHHDEHALQPAVSGAKATWSSVTAFRRDRELQTLLLQAATGTASELDPMLELFAFSVFPVHSDQASAGLQPPYFFHHRLPLTLGFQIQWPLDLLLVPDPDIRTYQRIFAYLLMMRRTQLRVHQTSAHINRIGGYVKARFWTTPASHASASTASPTQAIYAIVYRLRWQMLQWIDGLMAHFQIDIIEYAYHTLRRSIATDNLTPMPNEGDGDDERLTQATSPHSSPFAAPILDPASVRPDSALGTPFESAPTHLDLDEFRELHTSFLQYLERGLLLRSKPLLRAIQEATKACEAICGICERWMSTVPGPSVAKTTSALEKFNIMSASEVETLHALRSYEKTFSNHVGFLFRSLNAMSSSHDPTDGTTPDVVLESNDDTDGTVDADEDMSAKGINYRSVFDASRSVFISAPTSTVINELSSFRLTKHLDQLLLRLDFSHWHSAQQAGR</sequence>
<dbReference type="OrthoDB" id="1608002at2759"/>
<accession>A0A9W8B377</accession>
<keyword evidence="11" id="KW-1185">Reference proteome</keyword>
<evidence type="ECO:0000256" key="3">
    <source>
        <dbReference type="ARBA" id="ARBA00022490"/>
    </source>
</evidence>
<comment type="subcellular location">
    <subcellularLocation>
        <location evidence="1 6">Cytoplasm</location>
        <location evidence="1 6">Cytoskeleton</location>
        <location evidence="1 6">Microtubule organizing center</location>
    </subcellularLocation>
</comment>
<dbReference type="GO" id="GO:0043015">
    <property type="term" value="F:gamma-tubulin binding"/>
    <property type="evidence" value="ECO:0007669"/>
    <property type="project" value="InterPro"/>
</dbReference>
<keyword evidence="4 6" id="KW-0493">Microtubule</keyword>
<dbReference type="Gene3D" id="1.20.120.1900">
    <property type="entry name" value="Gamma-tubulin complex, C-terminal domain"/>
    <property type="match status" value="1"/>
</dbReference>
<evidence type="ECO:0000313" key="11">
    <source>
        <dbReference type="Proteomes" id="UP001151582"/>
    </source>
</evidence>
<reference evidence="10" key="1">
    <citation type="submission" date="2022-07" db="EMBL/GenBank/DDBJ databases">
        <title>Phylogenomic reconstructions and comparative analyses of Kickxellomycotina fungi.</title>
        <authorList>
            <person name="Reynolds N.K."/>
            <person name="Stajich J.E."/>
            <person name="Barry K."/>
            <person name="Grigoriev I.V."/>
            <person name="Crous P."/>
            <person name="Smith M.E."/>
        </authorList>
    </citation>
    <scope>NUCLEOTIDE SEQUENCE</scope>
    <source>
        <strain evidence="10">RSA 567</strain>
    </source>
</reference>
<comment type="similarity">
    <text evidence="2 6">Belongs to the TUBGCP family.</text>
</comment>
<proteinExistence type="inferred from homology"/>
<dbReference type="InterPro" id="IPR042241">
    <property type="entry name" value="GCP_C_sf"/>
</dbReference>
<evidence type="ECO:0000256" key="7">
    <source>
        <dbReference type="SAM" id="MobiDB-lite"/>
    </source>
</evidence>
<dbReference type="InterPro" id="IPR007259">
    <property type="entry name" value="GCP"/>
</dbReference>
<name>A0A9W8B377_9FUNG</name>
<evidence type="ECO:0000256" key="1">
    <source>
        <dbReference type="ARBA" id="ARBA00004267"/>
    </source>
</evidence>
<comment type="caution">
    <text evidence="10">The sequence shown here is derived from an EMBL/GenBank/DDBJ whole genome shotgun (WGS) entry which is preliminary data.</text>
</comment>
<evidence type="ECO:0000256" key="4">
    <source>
        <dbReference type="ARBA" id="ARBA00022701"/>
    </source>
</evidence>
<evidence type="ECO:0000259" key="8">
    <source>
        <dbReference type="Pfam" id="PF04130"/>
    </source>
</evidence>
<evidence type="ECO:0000256" key="6">
    <source>
        <dbReference type="RuleBase" id="RU363050"/>
    </source>
</evidence>
<keyword evidence="3 6" id="KW-0963">Cytoplasm</keyword>
<dbReference type="AlphaFoldDB" id="A0A9W8B377"/>
<dbReference type="GO" id="GO:0051321">
    <property type="term" value="P:meiotic cell cycle"/>
    <property type="evidence" value="ECO:0007669"/>
    <property type="project" value="TreeGrafter"/>
</dbReference>
<feature type="domain" description="Gamma tubulin complex component protein N-terminal" evidence="9">
    <location>
        <begin position="2"/>
        <end position="330"/>
    </location>
</feature>
<dbReference type="PANTHER" id="PTHR19302">
    <property type="entry name" value="GAMMA TUBULIN COMPLEX PROTEIN"/>
    <property type="match status" value="1"/>
</dbReference>
<dbReference type="GO" id="GO:0000930">
    <property type="term" value="C:gamma-tubulin complex"/>
    <property type="evidence" value="ECO:0007669"/>
    <property type="project" value="UniProtKB-ARBA"/>
</dbReference>
<dbReference type="GO" id="GO:0051011">
    <property type="term" value="F:microtubule minus-end binding"/>
    <property type="evidence" value="ECO:0007669"/>
    <property type="project" value="TreeGrafter"/>
</dbReference>
<dbReference type="GO" id="GO:0000278">
    <property type="term" value="P:mitotic cell cycle"/>
    <property type="evidence" value="ECO:0007669"/>
    <property type="project" value="TreeGrafter"/>
</dbReference>
<feature type="compositionally biased region" description="Acidic residues" evidence="7">
    <location>
        <begin position="795"/>
        <end position="806"/>
    </location>
</feature>
<dbReference type="Proteomes" id="UP001151582">
    <property type="component" value="Unassembled WGS sequence"/>
</dbReference>
<dbReference type="GO" id="GO:0005816">
    <property type="term" value="C:spindle pole body"/>
    <property type="evidence" value="ECO:0007669"/>
    <property type="project" value="UniProtKB-ARBA"/>
</dbReference>
<feature type="region of interest" description="Disordered" evidence="7">
    <location>
        <begin position="622"/>
        <end position="645"/>
    </location>
</feature>
<evidence type="ECO:0000259" key="9">
    <source>
        <dbReference type="Pfam" id="PF17681"/>
    </source>
</evidence>
<dbReference type="GO" id="GO:0007020">
    <property type="term" value="P:microtubule nucleation"/>
    <property type="evidence" value="ECO:0007669"/>
    <property type="project" value="InterPro"/>
</dbReference>
<dbReference type="Pfam" id="PF04130">
    <property type="entry name" value="GCP_C_terminal"/>
    <property type="match status" value="1"/>
</dbReference>
<gene>
    <name evidence="10" type="ORF">H4R34_004944</name>
</gene>
<dbReference type="GO" id="GO:0051225">
    <property type="term" value="P:spindle assembly"/>
    <property type="evidence" value="ECO:0007669"/>
    <property type="project" value="TreeGrafter"/>
</dbReference>